<evidence type="ECO:0000256" key="1">
    <source>
        <dbReference type="ARBA" id="ARBA00010515"/>
    </source>
</evidence>
<dbReference type="KEGG" id="vgo:GJW-30_1_03245"/>
<dbReference type="PROSITE" id="PS01173">
    <property type="entry name" value="LIPASE_GDXG_HIS"/>
    <property type="match status" value="1"/>
</dbReference>
<dbReference type="InterPro" id="IPR013094">
    <property type="entry name" value="AB_hydrolase_3"/>
</dbReference>
<dbReference type="SUPFAM" id="SSF53474">
    <property type="entry name" value="alpha/beta-Hydrolases"/>
    <property type="match status" value="1"/>
</dbReference>
<protein>
    <submittedName>
        <fullName evidence="4">Monoterpene epsilon-lactone hydrolase</fullName>
        <ecNumber evidence="4">3.1.1.83</ecNumber>
    </submittedName>
</protein>
<gene>
    <name evidence="4" type="primary">mlhB</name>
    <name evidence="4" type="ORF">GJW-30_1_03245</name>
</gene>
<dbReference type="AlphaFoldDB" id="A0A0S3PXM2"/>
<dbReference type="InterPro" id="IPR002168">
    <property type="entry name" value="Lipase_GDXG_HIS_AS"/>
</dbReference>
<dbReference type="RefSeq" id="WP_172887592.1">
    <property type="nucleotide sequence ID" value="NZ_AP014946.1"/>
</dbReference>
<keyword evidence="2 4" id="KW-0378">Hydrolase</keyword>
<dbReference type="GO" id="GO:0004806">
    <property type="term" value="F:triacylglycerol lipase activity"/>
    <property type="evidence" value="ECO:0007669"/>
    <property type="project" value="TreeGrafter"/>
</dbReference>
<dbReference type="Gene3D" id="3.40.50.1820">
    <property type="entry name" value="alpha/beta hydrolase"/>
    <property type="match status" value="1"/>
</dbReference>
<proteinExistence type="inferred from homology"/>
<dbReference type="Pfam" id="PF07859">
    <property type="entry name" value="Abhydrolase_3"/>
    <property type="match status" value="1"/>
</dbReference>
<dbReference type="PANTHER" id="PTHR48081:SF30">
    <property type="entry name" value="ACETYL-HYDROLASE LIPR-RELATED"/>
    <property type="match status" value="1"/>
</dbReference>
<comment type="similarity">
    <text evidence="1">Belongs to the 'GDXG' lipolytic enzyme family.</text>
</comment>
<evidence type="ECO:0000313" key="4">
    <source>
        <dbReference type="EMBL" id="BAT60696.1"/>
    </source>
</evidence>
<name>A0A0S3PXM2_9BRAD</name>
<keyword evidence="5" id="KW-1185">Reference proteome</keyword>
<dbReference type="EMBL" id="AP014946">
    <property type="protein sequence ID" value="BAT60696.1"/>
    <property type="molecule type" value="Genomic_DNA"/>
</dbReference>
<feature type="domain" description="Alpha/beta hydrolase fold-3" evidence="3">
    <location>
        <begin position="68"/>
        <end position="268"/>
    </location>
</feature>
<organism evidence="4 5">
    <name type="scientific">Variibacter gotjawalensis</name>
    <dbReference type="NCBI Taxonomy" id="1333996"/>
    <lineage>
        <taxon>Bacteria</taxon>
        <taxon>Pseudomonadati</taxon>
        <taxon>Pseudomonadota</taxon>
        <taxon>Alphaproteobacteria</taxon>
        <taxon>Hyphomicrobiales</taxon>
        <taxon>Nitrobacteraceae</taxon>
        <taxon>Variibacter</taxon>
    </lineage>
</organism>
<reference evidence="4 5" key="1">
    <citation type="submission" date="2015-08" db="EMBL/GenBank/DDBJ databases">
        <title>Investigation of the bacterial diversity of lava forest soil.</title>
        <authorList>
            <person name="Lee J.S."/>
        </authorList>
    </citation>
    <scope>NUCLEOTIDE SEQUENCE [LARGE SCALE GENOMIC DNA]</scope>
    <source>
        <strain evidence="4 5">GJW-30</strain>
    </source>
</reference>
<dbReference type="PANTHER" id="PTHR48081">
    <property type="entry name" value="AB HYDROLASE SUPERFAMILY PROTEIN C4A8.06C"/>
    <property type="match status" value="1"/>
</dbReference>
<sequence>MANAEIDAIRKLLTSKARPVGWSERRQRIEEVGAAFPIASDIKLEEADCDGVRAEWSLAPGSDASRVLLFFHGGGYCSGSIVSHRSMVTEAGRAAGVRTLAVEYRLAPEHPYPAAHEDALKAWRFLRQRGFAPEQIIVGGDSAGGNLTASLVLKLRALGEALPACCWLASPWLDLTMSGETLVLKDGVDPLIHKPYLEELASAYAGSASRNDPGVSPYFADVTGFPPTLIQVGSAETLIDDAVRFARKLGIADVPVTLEIWPDMIHAWPLWNAKVAEGRRALEHVGQFAKRWLR</sequence>
<evidence type="ECO:0000313" key="5">
    <source>
        <dbReference type="Proteomes" id="UP000236884"/>
    </source>
</evidence>
<dbReference type="InterPro" id="IPR029058">
    <property type="entry name" value="AB_hydrolase_fold"/>
</dbReference>
<evidence type="ECO:0000256" key="2">
    <source>
        <dbReference type="ARBA" id="ARBA00022801"/>
    </source>
</evidence>
<dbReference type="InterPro" id="IPR050300">
    <property type="entry name" value="GDXG_lipolytic_enzyme"/>
</dbReference>
<evidence type="ECO:0000259" key="3">
    <source>
        <dbReference type="Pfam" id="PF07859"/>
    </source>
</evidence>
<dbReference type="Proteomes" id="UP000236884">
    <property type="component" value="Chromosome"/>
</dbReference>
<accession>A0A0S3PXM2</accession>
<dbReference type="EC" id="3.1.1.83" evidence="4"/>